<dbReference type="Pfam" id="PF03961">
    <property type="entry name" value="FapA"/>
    <property type="match status" value="1"/>
</dbReference>
<proteinExistence type="predicted"/>
<name>A0A6N4QDQ9_9LEPT</name>
<evidence type="ECO:0000256" key="1">
    <source>
        <dbReference type="SAM" id="MobiDB-lite"/>
    </source>
</evidence>
<evidence type="ECO:0000259" key="2">
    <source>
        <dbReference type="Pfam" id="PF20250"/>
    </source>
</evidence>
<dbReference type="RefSeq" id="WP_135573538.1">
    <property type="nucleotide sequence ID" value="NZ_JACCKC010000003.1"/>
</dbReference>
<accession>A0A6N4QDQ9</accession>
<dbReference type="EMBL" id="RQGM01000076">
    <property type="protein sequence ID" value="TGL79193.1"/>
    <property type="molecule type" value="Genomic_DNA"/>
</dbReference>
<evidence type="ECO:0000313" key="4">
    <source>
        <dbReference type="Proteomes" id="UP000297613"/>
    </source>
</evidence>
<reference evidence="3 4" key="1">
    <citation type="journal article" date="2019" name="PLoS Negl. Trop. Dis.">
        <title>Revisiting the worldwide diversity of Leptospira species in the environment.</title>
        <authorList>
            <person name="Vincent A.T."/>
            <person name="Schiettekatte O."/>
            <person name="Bourhy P."/>
            <person name="Veyrier F.J."/>
            <person name="Picardeau M."/>
        </authorList>
    </citation>
    <scope>NUCLEOTIDE SEQUENCE [LARGE SCALE GENOMIC DNA]</scope>
    <source>
        <strain evidence="3 4">201702445</strain>
    </source>
</reference>
<organism evidence="3 4">
    <name type="scientific">Leptospira yasudae</name>
    <dbReference type="NCBI Taxonomy" id="2202201"/>
    <lineage>
        <taxon>Bacteria</taxon>
        <taxon>Pseudomonadati</taxon>
        <taxon>Spirochaetota</taxon>
        <taxon>Spirochaetia</taxon>
        <taxon>Leptospirales</taxon>
        <taxon>Leptospiraceae</taxon>
        <taxon>Leptospira</taxon>
    </lineage>
</organism>
<feature type="domain" description="Flagellar Assembly Protein A N-terminal region" evidence="2">
    <location>
        <begin position="28"/>
        <end position="211"/>
    </location>
</feature>
<protein>
    <submittedName>
        <fullName evidence="3">DUF342 domain-containing protein</fullName>
    </submittedName>
</protein>
<comment type="caution">
    <text evidence="3">The sequence shown here is derived from an EMBL/GenBank/DDBJ whole genome shotgun (WGS) entry which is preliminary data.</text>
</comment>
<evidence type="ECO:0000313" key="3">
    <source>
        <dbReference type="EMBL" id="TGL79193.1"/>
    </source>
</evidence>
<dbReference type="AlphaFoldDB" id="A0A6N4QDQ9"/>
<dbReference type="InterPro" id="IPR046865">
    <property type="entry name" value="FapA_b_solenoid"/>
</dbReference>
<dbReference type="InterPro" id="IPR005646">
    <property type="entry name" value="FapA"/>
</dbReference>
<feature type="region of interest" description="Disordered" evidence="1">
    <location>
        <begin position="1"/>
        <end position="20"/>
    </location>
</feature>
<dbReference type="PANTHER" id="PTHR38032">
    <property type="entry name" value="POLYMERASE-RELATED"/>
    <property type="match status" value="1"/>
</dbReference>
<dbReference type="Pfam" id="PF20250">
    <property type="entry name" value="FapA_N"/>
    <property type="match status" value="1"/>
</dbReference>
<dbReference type="InterPro" id="IPR046866">
    <property type="entry name" value="FapA_N"/>
</dbReference>
<dbReference type="Proteomes" id="UP000297613">
    <property type="component" value="Unassembled WGS sequence"/>
</dbReference>
<dbReference type="PANTHER" id="PTHR38032:SF1">
    <property type="entry name" value="RNA-BINDING PROTEIN KHPB N-TERMINAL DOMAIN-CONTAINING PROTEIN"/>
    <property type="match status" value="1"/>
</dbReference>
<sequence>MNANDEPMKTPATESQTTPSPISIESAISIGISADQLSAVMTVRPYNLKGESVSKDKLWSIILDWGIHRERMLVDEIRRVLTLLDEAGKRGDFTPIKVEIAKGVAPTPGENGWVRFYHPMAKRVKLLEDGRADFRNIDRYINVKIGEKLATKFEGIPGNPGFDVFGNIIPAPAIKRPKLVLGKNIEERNVVEEGKELQEYFAASNGVIFVTETSITVSPELQIAGNVGLSTGNIQFEGNVIVRGDIEPGSIVECTGSLVVYGNLESNQIKVGQDLIVHGGIKGSGTEIIQVTGRVQAKFIENAHLETEGDIIIEGAILNSTVDTLGSVLLSGSNGNLVSSKVRTNEGVSVMSLGSSAELDVTVELGFHFKNDRSFQEITRKIQMGEKEMEKILPKIQQIKHMVQRSRGNLPEDKKVAFKTVFEDYNKKLKILNMLKFKQDALKSSRFNPGSVRLAVQKGAYPGAVIHYRRQIEKITKFQSSFMMVFEPGQDKAMMVALQTK</sequence>
<gene>
    <name evidence="3" type="ORF">EHQ83_18265</name>
</gene>